<dbReference type="InterPro" id="IPR045070">
    <property type="entry name" value="MATE_MepA-like"/>
</dbReference>
<feature type="transmembrane region" description="Helical" evidence="10">
    <location>
        <begin position="215"/>
        <end position="240"/>
    </location>
</feature>
<feature type="transmembrane region" description="Helical" evidence="10">
    <location>
        <begin position="115"/>
        <end position="132"/>
    </location>
</feature>
<feature type="transmembrane region" description="Helical" evidence="10">
    <location>
        <begin position="260"/>
        <end position="286"/>
    </location>
</feature>
<proteinExistence type="inferred from homology"/>
<evidence type="ECO:0000256" key="7">
    <source>
        <dbReference type="ARBA" id="ARBA00022989"/>
    </source>
</evidence>
<evidence type="ECO:0000256" key="3">
    <source>
        <dbReference type="ARBA" id="ARBA00022106"/>
    </source>
</evidence>
<dbReference type="InterPro" id="IPR051327">
    <property type="entry name" value="MATE_MepA_subfamily"/>
</dbReference>
<keyword evidence="5" id="KW-1003">Cell membrane</keyword>
<feature type="transmembrane region" description="Helical" evidence="10">
    <location>
        <begin position="72"/>
        <end position="95"/>
    </location>
</feature>
<comment type="similarity">
    <text evidence="2">Belongs to the multi antimicrobial extrusion (MATE) (TC 2.A.66.1) family. MepA subfamily.</text>
</comment>
<evidence type="ECO:0000313" key="11">
    <source>
        <dbReference type="EMBL" id="HIU63311.1"/>
    </source>
</evidence>
<feature type="transmembrane region" description="Helical" evidence="10">
    <location>
        <begin position="144"/>
        <end position="167"/>
    </location>
</feature>
<keyword evidence="4" id="KW-0813">Transport</keyword>
<organism evidence="11 12">
    <name type="scientific">Candidatus Caccalectryoclostridium excrementigallinarum</name>
    <dbReference type="NCBI Taxonomy" id="2840710"/>
    <lineage>
        <taxon>Bacteria</taxon>
        <taxon>Bacillati</taxon>
        <taxon>Bacillota</taxon>
        <taxon>Clostridia</taxon>
        <taxon>Christensenellales</taxon>
        <taxon>Christensenellaceae</taxon>
        <taxon>Christensenellaceae incertae sedis</taxon>
        <taxon>Candidatus Caccalectryoclostridium</taxon>
    </lineage>
</organism>
<evidence type="ECO:0000256" key="5">
    <source>
        <dbReference type="ARBA" id="ARBA00022475"/>
    </source>
</evidence>
<protein>
    <recommendedName>
        <fullName evidence="3">Multidrug export protein MepA</fullName>
    </recommendedName>
</protein>
<dbReference type="Pfam" id="PF01554">
    <property type="entry name" value="MatE"/>
    <property type="match status" value="2"/>
</dbReference>
<evidence type="ECO:0000256" key="8">
    <source>
        <dbReference type="ARBA" id="ARBA00023136"/>
    </source>
</evidence>
<feature type="transmembrane region" description="Helical" evidence="10">
    <location>
        <begin position="338"/>
        <end position="356"/>
    </location>
</feature>
<dbReference type="InterPro" id="IPR002528">
    <property type="entry name" value="MATE_fam"/>
</dbReference>
<evidence type="ECO:0000256" key="2">
    <source>
        <dbReference type="ARBA" id="ARBA00008417"/>
    </source>
</evidence>
<sequence>MVAQLINVLYSIVDRIFVGNMELVGDLALAGVGVCAPVTTLITSFASLVGLGGAPVFAMCMGEGRNDNARKILSNALIMLLVISALLTALILPLLKPLLMTFGASENTYPYAREYMLVYASGCVFAVLSAGLNQYITAQGYSGIAMATVCIGAVANIALDPLFIFTFDMGVTGAAAATVLSQGLSTLFVVIFLLLPKTKVRLSLRSCSAKTMLHIVKMGLSPFFITATDSIIIIVLNAVLQKYGGADGDMWVTVATIVQAFLSLITMPMLGITTGTQPVLAFNYGARNTALIKRAEKTIVLLCLCFTTLMFALSWGIAKPFVSLFTSDAVITQNSISGIRKYMIGIIPLALQYAFVDALTGLGQPRFAITLSLTRKIVLLLSLTFALPALFGVSAVFYAEPAADIGSALISTITFLCVIGKILKKREESTQNIV</sequence>
<feature type="transmembrane region" description="Helical" evidence="10">
    <location>
        <begin position="298"/>
        <end position="318"/>
    </location>
</feature>
<dbReference type="PANTHER" id="PTHR43823:SF3">
    <property type="entry name" value="MULTIDRUG EXPORT PROTEIN MEPA"/>
    <property type="match status" value="1"/>
</dbReference>
<dbReference type="GO" id="GO:0046677">
    <property type="term" value="P:response to antibiotic"/>
    <property type="evidence" value="ECO:0007669"/>
    <property type="project" value="UniProtKB-KW"/>
</dbReference>
<keyword evidence="8 10" id="KW-0472">Membrane</keyword>
<keyword evidence="7 10" id="KW-1133">Transmembrane helix</keyword>
<dbReference type="NCBIfam" id="TIGR00797">
    <property type="entry name" value="matE"/>
    <property type="match status" value="1"/>
</dbReference>
<name>A0A9D1MN08_9FIRM</name>
<dbReference type="PANTHER" id="PTHR43823">
    <property type="entry name" value="SPORULATION PROTEIN YKVU"/>
    <property type="match status" value="1"/>
</dbReference>
<dbReference type="Proteomes" id="UP000824145">
    <property type="component" value="Unassembled WGS sequence"/>
</dbReference>
<comment type="caution">
    <text evidence="11">The sequence shown here is derived from an EMBL/GenBank/DDBJ whole genome shotgun (WGS) entry which is preliminary data.</text>
</comment>
<dbReference type="CDD" id="cd13143">
    <property type="entry name" value="MATE_MepA_like"/>
    <property type="match status" value="1"/>
</dbReference>
<feature type="transmembrane region" description="Helical" evidence="10">
    <location>
        <begin position="27"/>
        <end position="60"/>
    </location>
</feature>
<gene>
    <name evidence="11" type="ORF">IAB07_06050</name>
</gene>
<evidence type="ECO:0000256" key="10">
    <source>
        <dbReference type="SAM" id="Phobius"/>
    </source>
</evidence>
<feature type="transmembrane region" description="Helical" evidence="10">
    <location>
        <begin position="377"/>
        <end position="399"/>
    </location>
</feature>
<feature type="transmembrane region" description="Helical" evidence="10">
    <location>
        <begin position="405"/>
        <end position="423"/>
    </location>
</feature>
<evidence type="ECO:0000256" key="6">
    <source>
        <dbReference type="ARBA" id="ARBA00022692"/>
    </source>
</evidence>
<dbReference type="InterPro" id="IPR048279">
    <property type="entry name" value="MdtK-like"/>
</dbReference>
<dbReference type="EMBL" id="DVNJ01000032">
    <property type="protein sequence ID" value="HIU63311.1"/>
    <property type="molecule type" value="Genomic_DNA"/>
</dbReference>
<evidence type="ECO:0000256" key="9">
    <source>
        <dbReference type="ARBA" id="ARBA00023251"/>
    </source>
</evidence>
<evidence type="ECO:0000313" key="12">
    <source>
        <dbReference type="Proteomes" id="UP000824145"/>
    </source>
</evidence>
<comment type="subcellular location">
    <subcellularLocation>
        <location evidence="1">Cell membrane</location>
        <topology evidence="1">Multi-pass membrane protein</topology>
    </subcellularLocation>
</comment>
<reference evidence="11" key="2">
    <citation type="journal article" date="2021" name="PeerJ">
        <title>Extensive microbial diversity within the chicken gut microbiome revealed by metagenomics and culture.</title>
        <authorList>
            <person name="Gilroy R."/>
            <person name="Ravi A."/>
            <person name="Getino M."/>
            <person name="Pursley I."/>
            <person name="Horton D.L."/>
            <person name="Alikhan N.F."/>
            <person name="Baker D."/>
            <person name="Gharbi K."/>
            <person name="Hall N."/>
            <person name="Watson M."/>
            <person name="Adriaenssens E.M."/>
            <person name="Foster-Nyarko E."/>
            <person name="Jarju S."/>
            <person name="Secka A."/>
            <person name="Antonio M."/>
            <person name="Oren A."/>
            <person name="Chaudhuri R.R."/>
            <person name="La Ragione R."/>
            <person name="Hildebrand F."/>
            <person name="Pallen M.J."/>
        </authorList>
    </citation>
    <scope>NUCLEOTIDE SEQUENCE</scope>
    <source>
        <strain evidence="11">9366</strain>
    </source>
</reference>
<keyword evidence="9" id="KW-0046">Antibiotic resistance</keyword>
<reference evidence="11" key="1">
    <citation type="submission" date="2020-10" db="EMBL/GenBank/DDBJ databases">
        <authorList>
            <person name="Gilroy R."/>
        </authorList>
    </citation>
    <scope>NUCLEOTIDE SEQUENCE</scope>
    <source>
        <strain evidence="11">9366</strain>
    </source>
</reference>
<accession>A0A9D1MN08</accession>
<dbReference type="GO" id="GO:0005886">
    <property type="term" value="C:plasma membrane"/>
    <property type="evidence" value="ECO:0007669"/>
    <property type="project" value="UniProtKB-SubCell"/>
</dbReference>
<evidence type="ECO:0000256" key="1">
    <source>
        <dbReference type="ARBA" id="ARBA00004651"/>
    </source>
</evidence>
<dbReference type="AlphaFoldDB" id="A0A9D1MN08"/>
<keyword evidence="6 10" id="KW-0812">Transmembrane</keyword>
<evidence type="ECO:0000256" key="4">
    <source>
        <dbReference type="ARBA" id="ARBA00022448"/>
    </source>
</evidence>
<dbReference type="PIRSF" id="PIRSF006603">
    <property type="entry name" value="DinF"/>
    <property type="match status" value="1"/>
</dbReference>
<dbReference type="GO" id="GO:0042910">
    <property type="term" value="F:xenobiotic transmembrane transporter activity"/>
    <property type="evidence" value="ECO:0007669"/>
    <property type="project" value="InterPro"/>
</dbReference>
<feature type="transmembrane region" description="Helical" evidence="10">
    <location>
        <begin position="173"/>
        <end position="195"/>
    </location>
</feature>
<dbReference type="GO" id="GO:0015297">
    <property type="term" value="F:antiporter activity"/>
    <property type="evidence" value="ECO:0007669"/>
    <property type="project" value="InterPro"/>
</dbReference>